<keyword evidence="2" id="KW-1133">Transmembrane helix</keyword>
<evidence type="ECO:0000256" key="1">
    <source>
        <dbReference type="PROSITE-ProRule" id="PRU00339"/>
    </source>
</evidence>
<name>A0ABQ2V814_9PSEU</name>
<comment type="caution">
    <text evidence="3">The sequence shown here is derived from an EMBL/GenBank/DDBJ whole genome shotgun (WGS) entry which is preliminary data.</text>
</comment>
<dbReference type="SMART" id="SM00671">
    <property type="entry name" value="SEL1"/>
    <property type="match status" value="5"/>
</dbReference>
<dbReference type="PROSITE" id="PS50005">
    <property type="entry name" value="TPR"/>
    <property type="match status" value="1"/>
</dbReference>
<protein>
    <recommendedName>
        <fullName evidence="5">TPR repeat</fullName>
    </recommendedName>
</protein>
<proteinExistence type="predicted"/>
<sequence>MKRRWWRVALAVVAPVAAALSVRFGQFDWLVADGGTVRNVMEGLSWLAAVVALLWAVGPPVWRWIVPDSRVSQGTAAIVHDQVATLDRANHLVGRALHLVDGHLPEVGQVGLLQVRVKPAIDTHSEDGSDLPPYVGRDLDEDLEWAIATGGMVLLHGRAAVGKSRAGIEALRRLRQHDPLLIPRDGPALRELVAAGAVPDGAVVWLDDLELYLAADGLDLALLQQLCPAGRLSRTVVVATMRDEELARHTIASTEFDRVDARIDRAAIDLIAQVQGRRRIPVAAALSASERERAQQVGERDGRVRRAVQAPEGFAEYLAAGTAMMGRWSIGDGPLFMVGQALISAAVDCRRAGYHKPVSITLLGELHRHYMAPTWRHRDDLPTIAEALRWTHQPVLGASSCLQPRSQSTALASDYLLDRSRSGQSPLPERVNDILWLRLLDSSAAVDAISIGNAAYHADLVDIAQAAWEKASTANVRALVNLGILMKEKGCEDEAEKLYHAAADAGDTIAMGLVGMLLMERGRDDESLDYLRRAVEAGETKATGLLGMMLAKQRRDDEALGYLRRAADAGETNVLGTLGITLERQGHYDEAAEFYRRAVDAGDTKVLNFMSKMLVRQGREDEAIEYLRRAVDAGETENVGALGGLLAKRGREEEAMDYFRSAADAGDVNAMAALGGLLAKRGREEEAMGYLRSAADAGHMKAAQILAMLQSLLQEAGEALVPIDDVAAEKPDESRTD</sequence>
<dbReference type="InterPro" id="IPR019734">
    <property type="entry name" value="TPR_rpt"/>
</dbReference>
<accession>A0ABQ2V814</accession>
<dbReference type="PANTHER" id="PTHR11102:SF160">
    <property type="entry name" value="ERAD-ASSOCIATED E3 UBIQUITIN-PROTEIN LIGASE COMPONENT HRD3"/>
    <property type="match status" value="1"/>
</dbReference>
<keyword evidence="1" id="KW-0802">TPR repeat</keyword>
<dbReference type="EMBL" id="BMRE01000050">
    <property type="protein sequence ID" value="GGU71782.1"/>
    <property type="molecule type" value="Genomic_DNA"/>
</dbReference>
<evidence type="ECO:0000256" key="2">
    <source>
        <dbReference type="SAM" id="Phobius"/>
    </source>
</evidence>
<evidence type="ECO:0000313" key="3">
    <source>
        <dbReference type="EMBL" id="GGU71782.1"/>
    </source>
</evidence>
<dbReference type="Pfam" id="PF13432">
    <property type="entry name" value="TPR_16"/>
    <property type="match status" value="2"/>
</dbReference>
<keyword evidence="2" id="KW-0472">Membrane</keyword>
<evidence type="ECO:0008006" key="5">
    <source>
        <dbReference type="Google" id="ProtNLM"/>
    </source>
</evidence>
<dbReference type="InterPro" id="IPR006597">
    <property type="entry name" value="Sel1-like"/>
</dbReference>
<reference evidence="4" key="1">
    <citation type="journal article" date="2019" name="Int. J. Syst. Evol. Microbiol.">
        <title>The Global Catalogue of Microorganisms (GCM) 10K type strain sequencing project: providing services to taxonomists for standard genome sequencing and annotation.</title>
        <authorList>
            <consortium name="The Broad Institute Genomics Platform"/>
            <consortium name="The Broad Institute Genome Sequencing Center for Infectious Disease"/>
            <person name="Wu L."/>
            <person name="Ma J."/>
        </authorList>
    </citation>
    <scope>NUCLEOTIDE SEQUENCE [LARGE SCALE GENOMIC DNA]</scope>
    <source>
        <strain evidence="4">JCM 3296</strain>
    </source>
</reference>
<organism evidence="3 4">
    <name type="scientific">Lentzea flava</name>
    <dbReference type="NCBI Taxonomy" id="103732"/>
    <lineage>
        <taxon>Bacteria</taxon>
        <taxon>Bacillati</taxon>
        <taxon>Actinomycetota</taxon>
        <taxon>Actinomycetes</taxon>
        <taxon>Pseudonocardiales</taxon>
        <taxon>Pseudonocardiaceae</taxon>
        <taxon>Lentzea</taxon>
    </lineage>
</organism>
<gene>
    <name evidence="3" type="ORF">GCM10010178_74260</name>
</gene>
<dbReference type="InterPro" id="IPR011990">
    <property type="entry name" value="TPR-like_helical_dom_sf"/>
</dbReference>
<keyword evidence="2" id="KW-0812">Transmembrane</keyword>
<feature type="repeat" description="TPR" evidence="1">
    <location>
        <begin position="572"/>
        <end position="605"/>
    </location>
</feature>
<feature type="transmembrane region" description="Helical" evidence="2">
    <location>
        <begin position="43"/>
        <end position="62"/>
    </location>
</feature>
<dbReference type="SMART" id="SM00028">
    <property type="entry name" value="TPR"/>
    <property type="match status" value="3"/>
</dbReference>
<evidence type="ECO:0000313" key="4">
    <source>
        <dbReference type="Proteomes" id="UP000649573"/>
    </source>
</evidence>
<dbReference type="InterPro" id="IPR050767">
    <property type="entry name" value="Sel1_AlgK"/>
</dbReference>
<keyword evidence="4" id="KW-1185">Reference proteome</keyword>
<dbReference type="Gene3D" id="1.25.40.10">
    <property type="entry name" value="Tetratricopeptide repeat domain"/>
    <property type="match status" value="3"/>
</dbReference>
<dbReference type="SUPFAM" id="SSF81901">
    <property type="entry name" value="HCP-like"/>
    <property type="match status" value="2"/>
</dbReference>
<dbReference type="Proteomes" id="UP000649573">
    <property type="component" value="Unassembled WGS sequence"/>
</dbReference>
<dbReference type="PANTHER" id="PTHR11102">
    <property type="entry name" value="SEL-1-LIKE PROTEIN"/>
    <property type="match status" value="1"/>
</dbReference>
<dbReference type="RefSeq" id="WP_189258448.1">
    <property type="nucleotide sequence ID" value="NZ_BMRE01000050.1"/>
</dbReference>